<evidence type="ECO:0000259" key="2">
    <source>
        <dbReference type="Pfam" id="PF09922"/>
    </source>
</evidence>
<dbReference type="Proteomes" id="UP001225646">
    <property type="component" value="Unassembled WGS sequence"/>
</dbReference>
<protein>
    <submittedName>
        <fullName evidence="3">Lia operon protein LiaF</fullName>
    </submittedName>
</protein>
<proteinExistence type="predicted"/>
<dbReference type="EMBL" id="JAUSTR010000014">
    <property type="protein sequence ID" value="MDQ0163374.1"/>
    <property type="molecule type" value="Genomic_DNA"/>
</dbReference>
<dbReference type="NCBIfam" id="NF040535">
    <property type="entry name" value="LiaF_C_term"/>
    <property type="match status" value="1"/>
</dbReference>
<keyword evidence="1" id="KW-1133">Transmembrane helix</keyword>
<dbReference type="InterPro" id="IPR047793">
    <property type="entry name" value="LiaF_C"/>
</dbReference>
<dbReference type="RefSeq" id="WP_419152497.1">
    <property type="nucleotide sequence ID" value="NZ_JAUSTR010000014.1"/>
</dbReference>
<dbReference type="Pfam" id="PF09922">
    <property type="entry name" value="LiaF-like_C"/>
    <property type="match status" value="1"/>
</dbReference>
<feature type="transmembrane region" description="Helical" evidence="1">
    <location>
        <begin position="12"/>
        <end position="43"/>
    </location>
</feature>
<name>A0ABT9VQW0_9BACI</name>
<evidence type="ECO:0000256" key="1">
    <source>
        <dbReference type="SAM" id="Phobius"/>
    </source>
</evidence>
<keyword evidence="1" id="KW-0812">Transmembrane</keyword>
<dbReference type="InterPro" id="IPR016975">
    <property type="entry name" value="Cell_wall_LiaF"/>
</dbReference>
<feature type="domain" description="Cell wall-active antibiotics response LiaF-like C-terminal" evidence="2">
    <location>
        <begin position="126"/>
        <end position="238"/>
    </location>
</feature>
<organism evidence="3 4">
    <name type="scientific">Aeribacillus alveayuensis</name>
    <dbReference type="NCBI Taxonomy" id="279215"/>
    <lineage>
        <taxon>Bacteria</taxon>
        <taxon>Bacillati</taxon>
        <taxon>Bacillota</taxon>
        <taxon>Bacilli</taxon>
        <taxon>Bacillales</taxon>
        <taxon>Bacillaceae</taxon>
        <taxon>Aeribacillus</taxon>
    </lineage>
</organism>
<evidence type="ECO:0000313" key="4">
    <source>
        <dbReference type="Proteomes" id="UP001225646"/>
    </source>
</evidence>
<dbReference type="PIRSF" id="PIRSF031509">
    <property type="entry name" value="Cell_wall_LiaF/YvqF"/>
    <property type="match status" value="1"/>
</dbReference>
<keyword evidence="1" id="KW-0472">Membrane</keyword>
<comment type="caution">
    <text evidence="3">The sequence shown here is derived from an EMBL/GenBank/DDBJ whole genome shotgun (WGS) entry which is preliminary data.</text>
</comment>
<feature type="transmembrane region" description="Helical" evidence="1">
    <location>
        <begin position="55"/>
        <end position="87"/>
    </location>
</feature>
<reference evidence="3 4" key="1">
    <citation type="submission" date="2023-07" db="EMBL/GenBank/DDBJ databases">
        <title>Genomic Encyclopedia of Type Strains, Phase IV (KMG-IV): sequencing the most valuable type-strain genomes for metagenomic binning, comparative biology and taxonomic classification.</title>
        <authorList>
            <person name="Goeker M."/>
        </authorList>
    </citation>
    <scope>NUCLEOTIDE SEQUENCE [LARGE SCALE GENOMIC DNA]</scope>
    <source>
        <strain evidence="3 4">DSM 19092</strain>
    </source>
</reference>
<keyword evidence="4" id="KW-1185">Reference proteome</keyword>
<evidence type="ECO:0000313" key="3">
    <source>
        <dbReference type="EMBL" id="MDQ0163374.1"/>
    </source>
</evidence>
<sequence length="241" mass="28145">MFNKYDGWSWIFFITVGLLLFEIIFLDGGMLYFLFFSALFIYIGKKYYHKFIGKIVFWVSLVNAVIAIFHTLAFRWIVFSVIIYFFIQYVKSKKTQSNIKVEEMKKSEETSSTILRKKPYFQNKLIGRQSTPQAIYEWEDVNVQGFVGEVIIDLSQTVFPKGEALVFVRHFFGNVQVLVPYDMEVSVHSSMVVGTYEIFDQVNERVLNESIVYQTADYAKAEQKLKIVSSMFAGHIEVKRV</sequence>
<dbReference type="InterPro" id="IPR024425">
    <property type="entry name" value="LiaF-like_C"/>
</dbReference>
<gene>
    <name evidence="3" type="ORF">J2S06_002454</name>
</gene>
<accession>A0ABT9VQW0</accession>